<sequence length="103" mass="11249">MAATTISITTAISAAATISAAAAISTTTTISIATTKFPPQQPYPQPQQQYPQSQQTISQQQPQQGQQIIQPFLQQQLIPCRDVVLQQRNIAHAWSQVLQPSSY</sequence>
<dbReference type="InterPro" id="IPR001954">
    <property type="entry name" value="Glia_glutenin"/>
</dbReference>
<dbReference type="GO" id="GO:0045735">
    <property type="term" value="F:nutrient reservoir activity"/>
    <property type="evidence" value="ECO:0007669"/>
    <property type="project" value="UniProtKB-KW"/>
</dbReference>
<dbReference type="EMBL" id="FJ600506">
    <property type="protein sequence ID" value="ACM63368.1"/>
    <property type="molecule type" value="Genomic_DNA"/>
</dbReference>
<feature type="chain" id="PRO_5002893719" evidence="5">
    <location>
        <begin position="24"/>
        <end position="103"/>
    </location>
</feature>
<evidence type="ECO:0000256" key="3">
    <source>
        <dbReference type="ARBA" id="ARBA00037409"/>
    </source>
</evidence>
<dbReference type="AlphaFoldDB" id="B9VSJ1"/>
<reference evidence="6" key="1">
    <citation type="submission" date="2008-12" db="EMBL/GenBank/DDBJ databases">
        <title>Isolation and sequence analysis of seed storage protein genes in Elymus ciliaris (Pooideae: Triticeae).</title>
        <authorList>
            <person name="Zhao J.X."/>
            <person name="Pang Y.H."/>
            <person name="Cheng X.N."/>
            <person name="Wu J."/>
            <person name="Chen X.H."/>
            <person name="Du W.L."/>
            <person name="Chen L.G."/>
            <person name="Liu S.H."/>
            <person name="Yang Q.H."/>
            <person name="Ji W."/>
        </authorList>
    </citation>
    <scope>NUCLEOTIDE SEQUENCE</scope>
    <source>
        <strain evidence="6">Gli-Ec-2</strain>
    </source>
</reference>
<comment type="function">
    <text evidence="3">Gliadin is the major seed storage protein in wheat.</text>
</comment>
<name>B9VSJ1_9POAL</name>
<accession>B9VSJ1</accession>
<organism evidence="6">
    <name type="scientific">Elymus ciliaris</name>
    <dbReference type="NCBI Taxonomy" id="129743"/>
    <lineage>
        <taxon>Eukaryota</taxon>
        <taxon>Viridiplantae</taxon>
        <taxon>Streptophyta</taxon>
        <taxon>Embryophyta</taxon>
        <taxon>Tracheophyta</taxon>
        <taxon>Spermatophyta</taxon>
        <taxon>Magnoliopsida</taxon>
        <taxon>Liliopsida</taxon>
        <taxon>Poales</taxon>
        <taxon>Poaceae</taxon>
        <taxon>BOP clade</taxon>
        <taxon>Pooideae</taxon>
        <taxon>Triticodae</taxon>
        <taxon>Triticeae</taxon>
        <taxon>Hordeinae</taxon>
        <taxon>Elymus</taxon>
    </lineage>
</organism>
<evidence type="ECO:0000256" key="1">
    <source>
        <dbReference type="ARBA" id="ARBA00022761"/>
    </source>
</evidence>
<evidence type="ECO:0000256" key="5">
    <source>
        <dbReference type="SAM" id="SignalP"/>
    </source>
</evidence>
<evidence type="ECO:0000256" key="4">
    <source>
        <dbReference type="SAM" id="MobiDB-lite"/>
    </source>
</evidence>
<proteinExistence type="predicted"/>
<dbReference type="PANTHER" id="PTHR33454">
    <property type="entry name" value="PROLAMIN PPROL 14P"/>
    <property type="match status" value="1"/>
</dbReference>
<feature type="compositionally biased region" description="Low complexity" evidence="4">
    <location>
        <begin position="46"/>
        <end position="63"/>
    </location>
</feature>
<dbReference type="PANTHER" id="PTHR33454:SF7">
    <property type="entry name" value="ALPHA_BETA-GLIADIN MM1"/>
    <property type="match status" value="1"/>
</dbReference>
<feature type="region of interest" description="Disordered" evidence="4">
    <location>
        <begin position="35"/>
        <end position="63"/>
    </location>
</feature>
<keyword evidence="1" id="KW-0758">Storage protein</keyword>
<protein>
    <submittedName>
        <fullName evidence="6">Alpha-gliadin</fullName>
    </submittedName>
</protein>
<keyword evidence="5" id="KW-0732">Signal</keyword>
<keyword evidence="2" id="KW-0708">Seed storage protein</keyword>
<evidence type="ECO:0000313" key="6">
    <source>
        <dbReference type="EMBL" id="ACM63368.1"/>
    </source>
</evidence>
<evidence type="ECO:0000256" key="2">
    <source>
        <dbReference type="ARBA" id="ARBA00023129"/>
    </source>
</evidence>
<feature type="signal peptide" evidence="5">
    <location>
        <begin position="1"/>
        <end position="23"/>
    </location>
</feature>